<reference evidence="2 3" key="1">
    <citation type="submission" date="2023-04" db="EMBL/GenBank/DDBJ databases">
        <title>Genome of Basidiobolus ranarum AG-B5.</title>
        <authorList>
            <person name="Stajich J.E."/>
            <person name="Carter-House D."/>
            <person name="Gryganskyi A."/>
        </authorList>
    </citation>
    <scope>NUCLEOTIDE SEQUENCE [LARGE SCALE GENOMIC DNA]</scope>
    <source>
        <strain evidence="2 3">AG-B5</strain>
    </source>
</reference>
<feature type="transmembrane region" description="Helical" evidence="1">
    <location>
        <begin position="244"/>
        <end position="268"/>
    </location>
</feature>
<comment type="caution">
    <text evidence="2">The sequence shown here is derived from an EMBL/GenBank/DDBJ whole genome shotgun (WGS) entry which is preliminary data.</text>
</comment>
<protein>
    <recommendedName>
        <fullName evidence="4">RGS domain-containing protein</fullName>
    </recommendedName>
</protein>
<dbReference type="Gene3D" id="1.10.167.10">
    <property type="entry name" value="Regulator of G-protein Signalling 4, domain 2"/>
    <property type="match status" value="1"/>
</dbReference>
<dbReference type="InterPro" id="IPR044926">
    <property type="entry name" value="RGS_subdomain_2"/>
</dbReference>
<keyword evidence="1" id="KW-0812">Transmembrane</keyword>
<feature type="transmembrane region" description="Helical" evidence="1">
    <location>
        <begin position="75"/>
        <end position="98"/>
    </location>
</feature>
<keyword evidence="3" id="KW-1185">Reference proteome</keyword>
<feature type="transmembrane region" description="Helical" evidence="1">
    <location>
        <begin position="143"/>
        <end position="164"/>
    </location>
</feature>
<dbReference type="Proteomes" id="UP001479436">
    <property type="component" value="Unassembled WGS sequence"/>
</dbReference>
<organism evidence="2 3">
    <name type="scientific">Basidiobolus ranarum</name>
    <dbReference type="NCBI Taxonomy" id="34480"/>
    <lineage>
        <taxon>Eukaryota</taxon>
        <taxon>Fungi</taxon>
        <taxon>Fungi incertae sedis</taxon>
        <taxon>Zoopagomycota</taxon>
        <taxon>Entomophthoromycotina</taxon>
        <taxon>Basidiobolomycetes</taxon>
        <taxon>Basidiobolales</taxon>
        <taxon>Basidiobolaceae</taxon>
        <taxon>Basidiobolus</taxon>
    </lineage>
</organism>
<feature type="transmembrane region" description="Helical" evidence="1">
    <location>
        <begin position="184"/>
        <end position="206"/>
    </location>
</feature>
<dbReference type="SUPFAM" id="SSF48097">
    <property type="entry name" value="Regulator of G-protein signaling, RGS"/>
    <property type="match status" value="1"/>
</dbReference>
<evidence type="ECO:0000313" key="2">
    <source>
        <dbReference type="EMBL" id="KAK9768888.1"/>
    </source>
</evidence>
<accession>A0ABR2X538</accession>
<evidence type="ECO:0000313" key="3">
    <source>
        <dbReference type="Proteomes" id="UP001479436"/>
    </source>
</evidence>
<evidence type="ECO:0000256" key="1">
    <source>
        <dbReference type="SAM" id="Phobius"/>
    </source>
</evidence>
<evidence type="ECO:0008006" key="4">
    <source>
        <dbReference type="Google" id="ProtNLM"/>
    </source>
</evidence>
<dbReference type="InterPro" id="IPR036305">
    <property type="entry name" value="RGS_sf"/>
</dbReference>
<sequence>MLNTVQLIVFCILAGGNFLFFIVTSAIFYRRDIKPDRSQHSQILSLVTACACGLLSSLLLLWIPFREDTPSFLCLWLPYFLIALVLGTIGLRALRLILLLRASTSKLRSCGLLFGTLDLLSCLTIKEVPQASRRQRENSTDKLLTFLFLLILLVSIIGIALIQHQSELPLSLVKTSHTFTWEFYPLYLGILCYLVFFCPTLIFKLWSLNHAYSIRRDFLFSTIVVALGLGIDFFYRFYHKNPSPYLVLLPVLVILLIHFISICLPIFFSLKWTDRPPAQFDYIQVKEEFCMKLLDWSFFENFKQTAMECLCVENVLFLEAYQDLKKLSLVAISNSESEIITGKAAGNSKVSWSMNSSVTPPSPAHISYTSPQIATCLSYPHSSVKQTITPANISIARTIESLTEQIMVPSDLAPYYQRFYEKFFLPGSLLEINIPCEMVSNLRDAVGGKNYTLTMFDQAKEEVLDSLYYEVYLRFPMNLHHAA</sequence>
<keyword evidence="1" id="KW-1133">Transmembrane helix</keyword>
<dbReference type="EMBL" id="JASJQH010000002">
    <property type="protein sequence ID" value="KAK9768888.1"/>
    <property type="molecule type" value="Genomic_DNA"/>
</dbReference>
<feature type="transmembrane region" description="Helical" evidence="1">
    <location>
        <begin position="41"/>
        <end position="63"/>
    </location>
</feature>
<name>A0ABR2X538_9FUNG</name>
<gene>
    <name evidence="2" type="ORF">K7432_000117</name>
</gene>
<feature type="transmembrane region" description="Helical" evidence="1">
    <location>
        <begin position="6"/>
        <end position="29"/>
    </location>
</feature>
<feature type="transmembrane region" description="Helical" evidence="1">
    <location>
        <begin position="218"/>
        <end position="238"/>
    </location>
</feature>
<proteinExistence type="predicted"/>
<keyword evidence="1" id="KW-0472">Membrane</keyword>